<evidence type="ECO:0000256" key="1">
    <source>
        <dbReference type="SAM" id="Phobius"/>
    </source>
</evidence>
<proteinExistence type="predicted"/>
<keyword evidence="1" id="KW-0472">Membrane</keyword>
<dbReference type="EMBL" id="JAJHPV010000010">
    <property type="protein sequence ID" value="MCC6070679.1"/>
    <property type="molecule type" value="Genomic_DNA"/>
</dbReference>
<protein>
    <submittedName>
        <fullName evidence="2">Pilus assembly protein</fullName>
    </submittedName>
</protein>
<keyword evidence="1" id="KW-0812">Transmembrane</keyword>
<organism evidence="2 3">
    <name type="scientific">Massilia agrisoli</name>
    <dbReference type="NCBI Taxonomy" id="2892444"/>
    <lineage>
        <taxon>Bacteria</taxon>
        <taxon>Pseudomonadati</taxon>
        <taxon>Pseudomonadota</taxon>
        <taxon>Betaproteobacteria</taxon>
        <taxon>Burkholderiales</taxon>
        <taxon>Oxalobacteraceae</taxon>
        <taxon>Telluria group</taxon>
        <taxon>Massilia</taxon>
    </lineage>
</organism>
<sequence length="160" mass="17213">MNANFSRRGPARQGGIALIELALILVLSSFLLPVLFLFARVFYHYNVLKQATQDAANHMAAMPRIELMTSAGMAAAKGRAENMVIAAISEAGITPPEELSVEVRCNNGGVCASSVPVTDVQVIALFILFDGFWQDTGRWLSDESGASWTITTSSSATFQN</sequence>
<dbReference type="Proteomes" id="UP001198701">
    <property type="component" value="Unassembled WGS sequence"/>
</dbReference>
<evidence type="ECO:0000313" key="3">
    <source>
        <dbReference type="Proteomes" id="UP001198701"/>
    </source>
</evidence>
<keyword evidence="3" id="KW-1185">Reference proteome</keyword>
<name>A0ABS8IPZ8_9BURK</name>
<reference evidence="2 3" key="1">
    <citation type="submission" date="2021-11" db="EMBL/GenBank/DDBJ databases">
        <authorList>
            <person name="Huq M.A."/>
        </authorList>
    </citation>
    <scope>NUCLEOTIDE SEQUENCE [LARGE SCALE GENOMIC DNA]</scope>
    <source>
        <strain evidence="2 3">MAHUQ-52</strain>
    </source>
</reference>
<evidence type="ECO:0000313" key="2">
    <source>
        <dbReference type="EMBL" id="MCC6070679.1"/>
    </source>
</evidence>
<feature type="transmembrane region" description="Helical" evidence="1">
    <location>
        <begin position="21"/>
        <end position="43"/>
    </location>
</feature>
<comment type="caution">
    <text evidence="2">The sequence shown here is derived from an EMBL/GenBank/DDBJ whole genome shotgun (WGS) entry which is preliminary data.</text>
</comment>
<gene>
    <name evidence="2" type="ORF">LMJ30_06885</name>
</gene>
<keyword evidence="1" id="KW-1133">Transmembrane helix</keyword>
<accession>A0ABS8IPZ8</accession>
<dbReference type="RefSeq" id="WP_229431603.1">
    <property type="nucleotide sequence ID" value="NZ_JAJHPV010000010.1"/>
</dbReference>